<dbReference type="SUPFAM" id="SSF55718">
    <property type="entry name" value="SCP-like"/>
    <property type="match status" value="1"/>
</dbReference>
<accession>A0A2A9CVZ3</accession>
<dbReference type="PANTHER" id="PTHR37817:SF1">
    <property type="entry name" value="N-ACETYLTRANSFERASE EIS"/>
    <property type="match status" value="1"/>
</dbReference>
<dbReference type="PROSITE" id="PS51186">
    <property type="entry name" value="GNAT"/>
    <property type="match status" value="1"/>
</dbReference>
<evidence type="ECO:0000313" key="3">
    <source>
        <dbReference type="EMBL" id="PFG18587.1"/>
    </source>
</evidence>
<dbReference type="InterPro" id="IPR051554">
    <property type="entry name" value="Acetyltransferase_Eis"/>
</dbReference>
<dbReference type="InterPro" id="IPR036527">
    <property type="entry name" value="SCP2_sterol-bd_dom_sf"/>
</dbReference>
<dbReference type="GO" id="GO:0034069">
    <property type="term" value="F:aminoglycoside N-acetyltransferase activity"/>
    <property type="evidence" value="ECO:0007669"/>
    <property type="project" value="TreeGrafter"/>
</dbReference>
<protein>
    <submittedName>
        <fullName evidence="3">Putative acetyltransferase</fullName>
    </submittedName>
</protein>
<feature type="domain" description="N-acetyltransferase" evidence="2">
    <location>
        <begin position="25"/>
        <end position="178"/>
    </location>
</feature>
<dbReference type="Gene3D" id="3.30.1050.10">
    <property type="entry name" value="SCP2 sterol-binding domain"/>
    <property type="match status" value="1"/>
</dbReference>
<dbReference type="InterPro" id="IPR016181">
    <property type="entry name" value="Acyl_CoA_acyltransferase"/>
</dbReference>
<feature type="compositionally biased region" description="Gly residues" evidence="1">
    <location>
        <begin position="379"/>
        <end position="392"/>
    </location>
</feature>
<dbReference type="InterPro" id="IPR041380">
    <property type="entry name" value="Acetyltransf_17"/>
</dbReference>
<feature type="region of interest" description="Disordered" evidence="1">
    <location>
        <begin position="374"/>
        <end position="393"/>
    </location>
</feature>
<sequence>MTDRTDPQGLPLDPASVATLAERGLEFRPASLEGEAGEAYIRAVGHGFLEESISEERVEGFRRAMTAWRSAGVFDPASANPLSPVGTIGVQVLDLTVEPDRTLPMHAISEVTVAGTHRRRGIARAMLTGELRAAKAAGTPIAGLTVSEATIYGRYGFSPATTLAHWTIDTRRVQLTGPRPTGRYDAISREQALADAQHLHDRARRARPGEVGAWPMSWESLLGLLPGSKDTEKVRVVRYTDAAGGVRGLLVYTLKSHERDYAQHTLRVQHLLTDGAEGHAAMWRFALEHDLTTTVTTWNTAPDEPLLWMVGDQRGIQREEMDHHWLRILDVPAVLAARTYRVPGAVRLRVSDPLGLAAGEWVFRVLADGAAHLEPVGSPEGGGDPGEAGEGADGVATVSLDVATLSSMFLGGVRAGTLHAAGRILADPASVRWLDATFAPLVPPLLSLWY</sequence>
<keyword evidence="4" id="KW-1185">Reference proteome</keyword>
<dbReference type="AlphaFoldDB" id="A0A2A9CVZ3"/>
<organism evidence="3 4">
    <name type="scientific">Serinibacter salmoneus</name>
    <dbReference type="NCBI Taxonomy" id="556530"/>
    <lineage>
        <taxon>Bacteria</taxon>
        <taxon>Bacillati</taxon>
        <taxon>Actinomycetota</taxon>
        <taxon>Actinomycetes</taxon>
        <taxon>Micrococcales</taxon>
        <taxon>Beutenbergiaceae</taxon>
        <taxon>Serinibacter</taxon>
    </lineage>
</organism>
<reference evidence="3 4" key="1">
    <citation type="submission" date="2017-10" db="EMBL/GenBank/DDBJ databases">
        <title>Sequencing the genomes of 1000 actinobacteria strains.</title>
        <authorList>
            <person name="Klenk H.-P."/>
        </authorList>
    </citation>
    <scope>NUCLEOTIDE SEQUENCE [LARGE SCALE GENOMIC DNA]</scope>
    <source>
        <strain evidence="3 4">DSM 21801</strain>
    </source>
</reference>
<dbReference type="Proteomes" id="UP000224915">
    <property type="component" value="Unassembled WGS sequence"/>
</dbReference>
<name>A0A2A9CVZ3_9MICO</name>
<dbReference type="PANTHER" id="PTHR37817">
    <property type="entry name" value="N-ACETYLTRANSFERASE EIS"/>
    <property type="match status" value="1"/>
</dbReference>
<gene>
    <name evidence="3" type="ORF">ATL40_0127</name>
</gene>
<dbReference type="OrthoDB" id="8399956at2"/>
<evidence type="ECO:0000256" key="1">
    <source>
        <dbReference type="SAM" id="MobiDB-lite"/>
    </source>
</evidence>
<keyword evidence="3" id="KW-0808">Transferase</keyword>
<dbReference type="Gene3D" id="3.40.630.30">
    <property type="match status" value="2"/>
</dbReference>
<dbReference type="InterPro" id="IPR025559">
    <property type="entry name" value="Eis_dom"/>
</dbReference>
<evidence type="ECO:0000313" key="4">
    <source>
        <dbReference type="Proteomes" id="UP000224915"/>
    </source>
</evidence>
<dbReference type="SUPFAM" id="SSF55729">
    <property type="entry name" value="Acyl-CoA N-acyltransferases (Nat)"/>
    <property type="match status" value="1"/>
</dbReference>
<dbReference type="Pfam" id="PF13530">
    <property type="entry name" value="SCP2_2"/>
    <property type="match status" value="1"/>
</dbReference>
<comment type="caution">
    <text evidence="3">The sequence shown here is derived from an EMBL/GenBank/DDBJ whole genome shotgun (WGS) entry which is preliminary data.</text>
</comment>
<dbReference type="Pfam" id="PF17668">
    <property type="entry name" value="Acetyltransf_17"/>
    <property type="match status" value="1"/>
</dbReference>
<dbReference type="EMBL" id="PDJD01000001">
    <property type="protein sequence ID" value="PFG18587.1"/>
    <property type="molecule type" value="Genomic_DNA"/>
</dbReference>
<dbReference type="InterPro" id="IPR000182">
    <property type="entry name" value="GNAT_dom"/>
</dbReference>
<dbReference type="GO" id="GO:0030649">
    <property type="term" value="P:aminoglycoside antibiotic catabolic process"/>
    <property type="evidence" value="ECO:0007669"/>
    <property type="project" value="TreeGrafter"/>
</dbReference>
<dbReference type="RefSeq" id="WP_098467844.1">
    <property type="nucleotide sequence ID" value="NZ_PDJD01000001.1"/>
</dbReference>
<evidence type="ECO:0000259" key="2">
    <source>
        <dbReference type="PROSITE" id="PS51186"/>
    </source>
</evidence>
<dbReference type="Pfam" id="PF13527">
    <property type="entry name" value="Acetyltransf_9"/>
    <property type="match status" value="1"/>
</dbReference>
<proteinExistence type="predicted"/>